<proteinExistence type="predicted"/>
<sequence>MSESNRLPVLAASIKTEHDECLAAMRQSLSHALAAGEMLMEAKSLVAHGQWLPWLADNCAVPKRTAQLYMRLAKHRELIESKSADVALLTIQAAVELIDRKPTLAERLDDIEAAIIALEAELADCRYCRKQFDPVVTALAIYEDGGLLAATSRLTDMTTALRQTLDLIDHETDIQTVESIPPLMERVLSAGIEVKSHCLVFVDALTPKTSSNPTRGRESRVAMGNGQIKPSGKLPGASGREDYEHR</sequence>
<reference evidence="2 3" key="1">
    <citation type="submission" date="2017-09" db="EMBL/GenBank/DDBJ databases">
        <title>Comparative genomics of rhizobia isolated from Phaseolus vulgaris in China.</title>
        <authorList>
            <person name="Tong W."/>
        </authorList>
    </citation>
    <scope>NUCLEOTIDE SEQUENCE [LARGE SCALE GENOMIC DNA]</scope>
    <source>
        <strain evidence="2 3">FH14</strain>
    </source>
</reference>
<protein>
    <recommendedName>
        <fullName evidence="4">DUF3102 domain-containing protein</fullName>
    </recommendedName>
</protein>
<name>A0ABX4JXH4_9HYPH</name>
<dbReference type="EMBL" id="NWSY01000003">
    <property type="protein sequence ID" value="PDT24801.1"/>
    <property type="molecule type" value="Genomic_DNA"/>
</dbReference>
<dbReference type="RefSeq" id="WP_097533179.1">
    <property type="nucleotide sequence ID" value="NZ_LODW01000070.1"/>
</dbReference>
<dbReference type="InterPro" id="IPR021451">
    <property type="entry name" value="DUF3102"/>
</dbReference>
<evidence type="ECO:0000313" key="3">
    <source>
        <dbReference type="Proteomes" id="UP000219914"/>
    </source>
</evidence>
<dbReference type="Proteomes" id="UP000219914">
    <property type="component" value="Unassembled WGS sequence"/>
</dbReference>
<organism evidence="2 3">
    <name type="scientific">Rhizobium hidalgonense</name>
    <dbReference type="NCBI Taxonomy" id="1538159"/>
    <lineage>
        <taxon>Bacteria</taxon>
        <taxon>Pseudomonadati</taxon>
        <taxon>Pseudomonadota</taxon>
        <taxon>Alphaproteobacteria</taxon>
        <taxon>Hyphomicrobiales</taxon>
        <taxon>Rhizobiaceae</taxon>
        <taxon>Rhizobium/Agrobacterium group</taxon>
        <taxon>Rhizobium</taxon>
    </lineage>
</organism>
<dbReference type="Pfam" id="PF11300">
    <property type="entry name" value="DUF3102"/>
    <property type="match status" value="1"/>
</dbReference>
<gene>
    <name evidence="2" type="ORF">CO674_05545</name>
</gene>
<feature type="region of interest" description="Disordered" evidence="1">
    <location>
        <begin position="209"/>
        <end position="246"/>
    </location>
</feature>
<accession>A0ABX4JXH4</accession>
<keyword evidence="3" id="KW-1185">Reference proteome</keyword>
<evidence type="ECO:0008006" key="4">
    <source>
        <dbReference type="Google" id="ProtNLM"/>
    </source>
</evidence>
<evidence type="ECO:0000256" key="1">
    <source>
        <dbReference type="SAM" id="MobiDB-lite"/>
    </source>
</evidence>
<evidence type="ECO:0000313" key="2">
    <source>
        <dbReference type="EMBL" id="PDT24801.1"/>
    </source>
</evidence>
<comment type="caution">
    <text evidence="2">The sequence shown here is derived from an EMBL/GenBank/DDBJ whole genome shotgun (WGS) entry which is preliminary data.</text>
</comment>